<protein>
    <submittedName>
        <fullName evidence="1">Uncharacterized protein</fullName>
    </submittedName>
</protein>
<evidence type="ECO:0000313" key="2">
    <source>
        <dbReference type="Proteomes" id="UP000184356"/>
    </source>
</evidence>
<evidence type="ECO:0000313" key="1">
    <source>
        <dbReference type="EMBL" id="OJJ52020.1"/>
    </source>
</evidence>
<name>A0A1L9SXX1_9EURO</name>
<gene>
    <name evidence="1" type="ORF">ASPSYDRAFT_52674</name>
</gene>
<dbReference type="VEuPathDB" id="FungiDB:ASPSYDRAFT_52674"/>
<proteinExistence type="predicted"/>
<dbReference type="EMBL" id="KV878607">
    <property type="protein sequence ID" value="OJJ52020.1"/>
    <property type="molecule type" value="Genomic_DNA"/>
</dbReference>
<keyword evidence="2" id="KW-1185">Reference proteome</keyword>
<dbReference type="Proteomes" id="UP000184356">
    <property type="component" value="Unassembled WGS sequence"/>
</dbReference>
<accession>A0A1L9SXX1</accession>
<dbReference type="RefSeq" id="XP_040695826.1">
    <property type="nucleotide sequence ID" value="XM_040848533.1"/>
</dbReference>
<reference evidence="2" key="1">
    <citation type="journal article" date="2017" name="Genome Biol.">
        <title>Comparative genomics reveals high biological diversity and specific adaptations in the industrially and medically important fungal genus Aspergillus.</title>
        <authorList>
            <person name="de Vries R.P."/>
            <person name="Riley R."/>
            <person name="Wiebenga A."/>
            <person name="Aguilar-Osorio G."/>
            <person name="Amillis S."/>
            <person name="Uchima C.A."/>
            <person name="Anderluh G."/>
            <person name="Asadollahi M."/>
            <person name="Askin M."/>
            <person name="Barry K."/>
            <person name="Battaglia E."/>
            <person name="Bayram O."/>
            <person name="Benocci T."/>
            <person name="Braus-Stromeyer S.A."/>
            <person name="Caldana C."/>
            <person name="Canovas D."/>
            <person name="Cerqueira G.C."/>
            <person name="Chen F."/>
            <person name="Chen W."/>
            <person name="Choi C."/>
            <person name="Clum A."/>
            <person name="Dos Santos R.A."/>
            <person name="Damasio A.R."/>
            <person name="Diallinas G."/>
            <person name="Emri T."/>
            <person name="Fekete E."/>
            <person name="Flipphi M."/>
            <person name="Freyberg S."/>
            <person name="Gallo A."/>
            <person name="Gournas C."/>
            <person name="Habgood R."/>
            <person name="Hainaut M."/>
            <person name="Harispe M.L."/>
            <person name="Henrissat B."/>
            <person name="Hilden K.S."/>
            <person name="Hope R."/>
            <person name="Hossain A."/>
            <person name="Karabika E."/>
            <person name="Karaffa L."/>
            <person name="Karanyi Z."/>
            <person name="Krasevec N."/>
            <person name="Kuo A."/>
            <person name="Kusch H."/>
            <person name="LaButti K."/>
            <person name="Lagendijk E.L."/>
            <person name="Lapidus A."/>
            <person name="Levasseur A."/>
            <person name="Lindquist E."/>
            <person name="Lipzen A."/>
            <person name="Logrieco A.F."/>
            <person name="MacCabe A."/>
            <person name="Maekelae M.R."/>
            <person name="Malavazi I."/>
            <person name="Melin P."/>
            <person name="Meyer V."/>
            <person name="Mielnichuk N."/>
            <person name="Miskei M."/>
            <person name="Molnar A.P."/>
            <person name="Mule G."/>
            <person name="Ngan C.Y."/>
            <person name="Orejas M."/>
            <person name="Orosz E."/>
            <person name="Ouedraogo J.P."/>
            <person name="Overkamp K.M."/>
            <person name="Park H.-S."/>
            <person name="Perrone G."/>
            <person name="Piumi F."/>
            <person name="Punt P.J."/>
            <person name="Ram A.F."/>
            <person name="Ramon A."/>
            <person name="Rauscher S."/>
            <person name="Record E."/>
            <person name="Riano-Pachon D.M."/>
            <person name="Robert V."/>
            <person name="Roehrig J."/>
            <person name="Ruller R."/>
            <person name="Salamov A."/>
            <person name="Salih N.S."/>
            <person name="Samson R.A."/>
            <person name="Sandor E."/>
            <person name="Sanguinetti M."/>
            <person name="Schuetze T."/>
            <person name="Sepcic K."/>
            <person name="Shelest E."/>
            <person name="Sherlock G."/>
            <person name="Sophianopoulou V."/>
            <person name="Squina F.M."/>
            <person name="Sun H."/>
            <person name="Susca A."/>
            <person name="Todd R.B."/>
            <person name="Tsang A."/>
            <person name="Unkles S.E."/>
            <person name="van de Wiele N."/>
            <person name="van Rossen-Uffink D."/>
            <person name="Oliveira J.V."/>
            <person name="Vesth T.C."/>
            <person name="Visser J."/>
            <person name="Yu J.-H."/>
            <person name="Zhou M."/>
            <person name="Andersen M.R."/>
            <person name="Archer D.B."/>
            <person name="Baker S.E."/>
            <person name="Benoit I."/>
            <person name="Brakhage A.A."/>
            <person name="Braus G.H."/>
            <person name="Fischer R."/>
            <person name="Frisvad J.C."/>
            <person name="Goldman G.H."/>
            <person name="Houbraken J."/>
            <person name="Oakley B."/>
            <person name="Pocsi I."/>
            <person name="Scazzocchio C."/>
            <person name="Seiboth B."/>
            <person name="vanKuyk P.A."/>
            <person name="Wortman J."/>
            <person name="Dyer P.S."/>
            <person name="Grigoriev I.V."/>
        </authorList>
    </citation>
    <scope>NUCLEOTIDE SEQUENCE [LARGE SCALE GENOMIC DNA]</scope>
    <source>
        <strain evidence="2">CBS 593.65</strain>
    </source>
</reference>
<dbReference type="AlphaFoldDB" id="A0A1L9SXX1"/>
<organism evidence="1 2">
    <name type="scientific">Aspergillus sydowii CBS 593.65</name>
    <dbReference type="NCBI Taxonomy" id="1036612"/>
    <lineage>
        <taxon>Eukaryota</taxon>
        <taxon>Fungi</taxon>
        <taxon>Dikarya</taxon>
        <taxon>Ascomycota</taxon>
        <taxon>Pezizomycotina</taxon>
        <taxon>Eurotiomycetes</taxon>
        <taxon>Eurotiomycetidae</taxon>
        <taxon>Eurotiales</taxon>
        <taxon>Aspergillaceae</taxon>
        <taxon>Aspergillus</taxon>
        <taxon>Aspergillus subgen. Nidulantes</taxon>
    </lineage>
</organism>
<dbReference type="GeneID" id="63764606"/>
<sequence length="90" mass="10260">MTRQNLHPDWLRGRLEFLIGQVNPAFPAYKKALHSSCHKTWTAHHLCRCLSKKRSSKAPRTAAKHCCRKPAAPGLCILEFYLDHPNIDIG</sequence>